<comment type="caution">
    <text evidence="1">The sequence shown here is derived from an EMBL/GenBank/DDBJ whole genome shotgun (WGS) entry which is preliminary data.</text>
</comment>
<evidence type="ECO:0000313" key="2">
    <source>
        <dbReference type="Proteomes" id="UP000221168"/>
    </source>
</evidence>
<evidence type="ECO:0000313" key="1">
    <source>
        <dbReference type="EMBL" id="PHP64700.1"/>
    </source>
</evidence>
<sequence length="108" mass="12194">MKDTRKALKPMLLEWIEKGREAAAAPFAPEALRKVMSEMSKQGFSELRISPALPVDVRKTETAKAGRLFLDREGIENGWESASMPTDERLNPSRMSGEFYDLVIQIKP</sequence>
<name>A0A2G1QGX0_9HYPH</name>
<keyword evidence="2" id="KW-1185">Reference proteome</keyword>
<gene>
    <name evidence="1" type="ORF">CSC94_23010</name>
</gene>
<reference evidence="1 2" key="1">
    <citation type="submission" date="2017-10" db="EMBL/GenBank/DDBJ databases">
        <title>Sedimentibacterium mangrovi gen. nov., sp. nov., a novel member of family Phyllobacteriacea isolated from mangrove sediment.</title>
        <authorList>
            <person name="Liao H."/>
            <person name="Tian Y."/>
        </authorList>
    </citation>
    <scope>NUCLEOTIDE SEQUENCE [LARGE SCALE GENOMIC DNA]</scope>
    <source>
        <strain evidence="1 2">X9-2-2</strain>
    </source>
</reference>
<dbReference type="Proteomes" id="UP000221168">
    <property type="component" value="Unassembled WGS sequence"/>
</dbReference>
<organism evidence="1 2">
    <name type="scientific">Zhengella mangrovi</name>
    <dbReference type="NCBI Taxonomy" id="1982044"/>
    <lineage>
        <taxon>Bacteria</taxon>
        <taxon>Pseudomonadati</taxon>
        <taxon>Pseudomonadota</taxon>
        <taxon>Alphaproteobacteria</taxon>
        <taxon>Hyphomicrobiales</taxon>
        <taxon>Notoacmeibacteraceae</taxon>
        <taxon>Zhengella</taxon>
    </lineage>
</organism>
<proteinExistence type="predicted"/>
<dbReference type="EMBL" id="PDVP01000026">
    <property type="protein sequence ID" value="PHP64700.1"/>
    <property type="molecule type" value="Genomic_DNA"/>
</dbReference>
<dbReference type="AlphaFoldDB" id="A0A2G1QGX0"/>
<dbReference type="RefSeq" id="WP_099308727.1">
    <property type="nucleotide sequence ID" value="NZ_PDVP01000026.1"/>
</dbReference>
<protein>
    <submittedName>
        <fullName evidence="1">Uncharacterized protein</fullName>
    </submittedName>
</protein>
<accession>A0A2G1QGX0</accession>